<accession>A0AAD7CQG7</accession>
<comment type="caution">
    <text evidence="2">The sequence shown here is derived from an EMBL/GenBank/DDBJ whole genome shotgun (WGS) entry which is preliminary data.</text>
</comment>
<feature type="compositionally biased region" description="Basic residues" evidence="1">
    <location>
        <begin position="100"/>
        <end position="110"/>
    </location>
</feature>
<keyword evidence="3" id="KW-1185">Reference proteome</keyword>
<dbReference type="Proteomes" id="UP001221757">
    <property type="component" value="Unassembled WGS sequence"/>
</dbReference>
<evidence type="ECO:0000313" key="2">
    <source>
        <dbReference type="EMBL" id="KAJ7658077.1"/>
    </source>
</evidence>
<proteinExistence type="predicted"/>
<evidence type="ECO:0000256" key="1">
    <source>
        <dbReference type="SAM" id="MobiDB-lite"/>
    </source>
</evidence>
<feature type="compositionally biased region" description="Basic and acidic residues" evidence="1">
    <location>
        <begin position="68"/>
        <end position="78"/>
    </location>
</feature>
<gene>
    <name evidence="2" type="ORF">B0H17DRAFT_1145714</name>
</gene>
<reference evidence="2" key="1">
    <citation type="submission" date="2023-03" db="EMBL/GenBank/DDBJ databases">
        <title>Massive genome expansion in bonnet fungi (Mycena s.s.) driven by repeated elements and novel gene families across ecological guilds.</title>
        <authorList>
            <consortium name="Lawrence Berkeley National Laboratory"/>
            <person name="Harder C.B."/>
            <person name="Miyauchi S."/>
            <person name="Viragh M."/>
            <person name="Kuo A."/>
            <person name="Thoen E."/>
            <person name="Andreopoulos B."/>
            <person name="Lu D."/>
            <person name="Skrede I."/>
            <person name="Drula E."/>
            <person name="Henrissat B."/>
            <person name="Morin E."/>
            <person name="Kohler A."/>
            <person name="Barry K."/>
            <person name="LaButti K."/>
            <person name="Morin E."/>
            <person name="Salamov A."/>
            <person name="Lipzen A."/>
            <person name="Mereny Z."/>
            <person name="Hegedus B."/>
            <person name="Baldrian P."/>
            <person name="Stursova M."/>
            <person name="Weitz H."/>
            <person name="Taylor A."/>
            <person name="Grigoriev I.V."/>
            <person name="Nagy L.G."/>
            <person name="Martin F."/>
            <person name="Kauserud H."/>
        </authorList>
    </citation>
    <scope>NUCLEOTIDE SEQUENCE</scope>
    <source>
        <strain evidence="2">CBHHK067</strain>
    </source>
</reference>
<dbReference type="EMBL" id="JARKIE010000283">
    <property type="protein sequence ID" value="KAJ7658077.1"/>
    <property type="molecule type" value="Genomic_DNA"/>
</dbReference>
<sequence length="207" mass="22634">MVNSRVTHLWCSFGLPAIGPYPFLALQDPHCCLLKLRIWPFDLLLLPLIHLHLHPFTASTVKPEFSLGEDRDRDRRGNPEAGLPGAVHMVGGVSSDSPRTRRMRTVRGRRGGSADGMMDDGEAGGHLSSNRSWVGESTIGHTTLDGIFAVSTMVRDGVVVGMLPNNQEDRENMDRRQACAMALQVGIEYFSGSPWVGESIGDARDAL</sequence>
<evidence type="ECO:0000313" key="3">
    <source>
        <dbReference type="Proteomes" id="UP001221757"/>
    </source>
</evidence>
<dbReference type="AlphaFoldDB" id="A0AAD7CQG7"/>
<organism evidence="2 3">
    <name type="scientific">Mycena rosella</name>
    <name type="common">Pink bonnet</name>
    <name type="synonym">Agaricus rosellus</name>
    <dbReference type="NCBI Taxonomy" id="1033263"/>
    <lineage>
        <taxon>Eukaryota</taxon>
        <taxon>Fungi</taxon>
        <taxon>Dikarya</taxon>
        <taxon>Basidiomycota</taxon>
        <taxon>Agaricomycotina</taxon>
        <taxon>Agaricomycetes</taxon>
        <taxon>Agaricomycetidae</taxon>
        <taxon>Agaricales</taxon>
        <taxon>Marasmiineae</taxon>
        <taxon>Mycenaceae</taxon>
        <taxon>Mycena</taxon>
    </lineage>
</organism>
<protein>
    <submittedName>
        <fullName evidence="2">Uncharacterized protein</fullName>
    </submittedName>
</protein>
<feature type="region of interest" description="Disordered" evidence="1">
    <location>
        <begin position="67"/>
        <end position="129"/>
    </location>
</feature>
<name>A0AAD7CQG7_MYCRO</name>